<dbReference type="EMBL" id="WNLP01000006">
    <property type="protein sequence ID" value="MUH59925.1"/>
    <property type="molecule type" value="Genomic_DNA"/>
</dbReference>
<organism evidence="6 7">
    <name type="scientific">Bifidobacterium canis</name>
    <dbReference type="NCBI Taxonomy" id="2610880"/>
    <lineage>
        <taxon>Bacteria</taxon>
        <taxon>Bacillati</taxon>
        <taxon>Actinomycetota</taxon>
        <taxon>Actinomycetes</taxon>
        <taxon>Bifidobacteriales</taxon>
        <taxon>Bifidobacteriaceae</taxon>
        <taxon>Bifidobacterium</taxon>
    </lineage>
</organism>
<protein>
    <submittedName>
        <fullName evidence="6">LacI family transcriptional regulator</fullName>
    </submittedName>
</protein>
<evidence type="ECO:0000259" key="4">
    <source>
        <dbReference type="PROSITE" id="PS50932"/>
    </source>
</evidence>
<evidence type="ECO:0000313" key="6">
    <source>
        <dbReference type="EMBL" id="MUH59925.1"/>
    </source>
</evidence>
<dbReference type="Gene3D" id="3.40.50.2300">
    <property type="match status" value="2"/>
</dbReference>
<dbReference type="SUPFAM" id="SSF47413">
    <property type="entry name" value="lambda repressor-like DNA-binding domains"/>
    <property type="match status" value="1"/>
</dbReference>
<sequence>MATRKEIAELAGVSQSTVSRLLNGDKSLKVKGQTRRRIMQAAAQLGYTAFTSRSIAVLNVPPHIDELQDAYFNSLREELNRAAEEQGTLVESFTSVDELVAIADDFDGFVAIGPASLDRTALAKLRDVLPYGVFIDTNPPPDWFDSVQPDLSQTMLDAIDALAGAGYQRIAFIGGVGSIMGLHDHVEDLRSLAFTEWSKRLGLRNDDLVYATGPFTVSNGKHLAQQLIDQHQSARTMPDALVVASDPMAVGVLQEFTDAGIRVPSDVAVVSVNNLPIAQYTAPPLSSFNIDQHELVYTALDTLRDAISRNRSVRRHVFISTSLVCRSSFAPRS</sequence>
<dbReference type="Pfam" id="PF00356">
    <property type="entry name" value="LacI"/>
    <property type="match status" value="1"/>
</dbReference>
<dbReference type="InterPro" id="IPR000843">
    <property type="entry name" value="HTH_LacI"/>
</dbReference>
<dbReference type="Pfam" id="PF13377">
    <property type="entry name" value="Peripla_BP_3"/>
    <property type="match status" value="1"/>
</dbReference>
<dbReference type="CDD" id="cd01392">
    <property type="entry name" value="HTH_LacI"/>
    <property type="match status" value="1"/>
</dbReference>
<feature type="domain" description="HTH lacI-type" evidence="4">
    <location>
        <begin position="2"/>
        <end position="57"/>
    </location>
</feature>
<dbReference type="Proteomes" id="UP000487882">
    <property type="component" value="Unassembled WGS sequence"/>
</dbReference>
<dbReference type="Gene3D" id="1.10.260.40">
    <property type="entry name" value="lambda repressor-like DNA-binding domains"/>
    <property type="match status" value="1"/>
</dbReference>
<dbReference type="SUPFAM" id="SSF53822">
    <property type="entry name" value="Periplasmic binding protein-like I"/>
    <property type="match status" value="1"/>
</dbReference>
<dbReference type="PANTHER" id="PTHR30146:SF149">
    <property type="entry name" value="HTH-TYPE TRANSCRIPTIONAL REGULATOR EBGR"/>
    <property type="match status" value="1"/>
</dbReference>
<keyword evidence="3" id="KW-0804">Transcription</keyword>
<evidence type="ECO:0000256" key="2">
    <source>
        <dbReference type="ARBA" id="ARBA00023125"/>
    </source>
</evidence>
<reference evidence="6 7" key="1">
    <citation type="submission" date="2019-09" db="EMBL/GenBank/DDBJ databases">
        <title>Bifidobacterium canis sp. nov., isolated from the digestive tract of German Shepherd dog puppy.</title>
        <authorList>
            <person name="Bunesova V."/>
        </authorList>
    </citation>
    <scope>NUCLEOTIDE SEQUENCE [LARGE SCALE GENOMIC DNA]</scope>
    <source>
        <strain evidence="6 7">GSD1FS</strain>
    </source>
</reference>
<dbReference type="InterPro" id="IPR046335">
    <property type="entry name" value="LacI/GalR-like_sensor"/>
</dbReference>
<evidence type="ECO:0000256" key="3">
    <source>
        <dbReference type="ARBA" id="ARBA00023163"/>
    </source>
</evidence>
<accession>A0A7K1J652</accession>
<evidence type="ECO:0000259" key="5">
    <source>
        <dbReference type="PROSITE" id="PS50943"/>
    </source>
</evidence>
<evidence type="ECO:0000256" key="1">
    <source>
        <dbReference type="ARBA" id="ARBA00023015"/>
    </source>
</evidence>
<dbReference type="InterPro" id="IPR028082">
    <property type="entry name" value="Peripla_BP_I"/>
</dbReference>
<dbReference type="InterPro" id="IPR001387">
    <property type="entry name" value="Cro/C1-type_HTH"/>
</dbReference>
<gene>
    <name evidence="6" type="ORF">GSD1FS_1268</name>
</gene>
<dbReference type="PANTHER" id="PTHR30146">
    <property type="entry name" value="LACI-RELATED TRANSCRIPTIONAL REPRESSOR"/>
    <property type="match status" value="1"/>
</dbReference>
<keyword evidence="7" id="KW-1185">Reference proteome</keyword>
<comment type="caution">
    <text evidence="6">The sequence shown here is derived from an EMBL/GenBank/DDBJ whole genome shotgun (WGS) entry which is preliminary data.</text>
</comment>
<proteinExistence type="predicted"/>
<keyword evidence="1" id="KW-0805">Transcription regulation</keyword>
<name>A0A7K1J652_9BIFI</name>
<dbReference type="SMART" id="SM00354">
    <property type="entry name" value="HTH_LACI"/>
    <property type="match status" value="1"/>
</dbReference>
<evidence type="ECO:0000313" key="7">
    <source>
        <dbReference type="Proteomes" id="UP000487882"/>
    </source>
</evidence>
<dbReference type="CDD" id="cd01544">
    <property type="entry name" value="PBP1_GalR"/>
    <property type="match status" value="1"/>
</dbReference>
<dbReference type="GO" id="GO:0000976">
    <property type="term" value="F:transcription cis-regulatory region binding"/>
    <property type="evidence" value="ECO:0007669"/>
    <property type="project" value="TreeGrafter"/>
</dbReference>
<dbReference type="PROSITE" id="PS50943">
    <property type="entry name" value="HTH_CROC1"/>
    <property type="match status" value="1"/>
</dbReference>
<dbReference type="RefSeq" id="WP_155588835.1">
    <property type="nucleotide sequence ID" value="NZ_WNLP01000006.1"/>
</dbReference>
<feature type="domain" description="HTH cro/C1-type" evidence="5">
    <location>
        <begin position="3"/>
        <end position="31"/>
    </location>
</feature>
<dbReference type="GO" id="GO:0003700">
    <property type="term" value="F:DNA-binding transcription factor activity"/>
    <property type="evidence" value="ECO:0007669"/>
    <property type="project" value="TreeGrafter"/>
</dbReference>
<dbReference type="AlphaFoldDB" id="A0A7K1J652"/>
<keyword evidence="2" id="KW-0238">DNA-binding</keyword>
<dbReference type="PROSITE" id="PS50932">
    <property type="entry name" value="HTH_LACI_2"/>
    <property type="match status" value="1"/>
</dbReference>
<dbReference type="InterPro" id="IPR010982">
    <property type="entry name" value="Lambda_DNA-bd_dom_sf"/>
</dbReference>